<proteinExistence type="predicted"/>
<dbReference type="RefSeq" id="WP_095616794.1">
    <property type="nucleotide sequence ID" value="NZ_NSKD01000002.1"/>
</dbReference>
<dbReference type="EMBL" id="NSKD01000002">
    <property type="protein sequence ID" value="PAU81068.1"/>
    <property type="molecule type" value="Genomic_DNA"/>
</dbReference>
<organism evidence="1 2">
    <name type="scientific">Halovibrio salipaludis</name>
    <dbReference type="NCBI Taxonomy" id="2032626"/>
    <lineage>
        <taxon>Bacteria</taxon>
        <taxon>Pseudomonadati</taxon>
        <taxon>Pseudomonadota</taxon>
        <taxon>Gammaproteobacteria</taxon>
        <taxon>Oceanospirillales</taxon>
        <taxon>Halomonadaceae</taxon>
        <taxon>Halovibrio</taxon>
    </lineage>
</organism>
<dbReference type="AlphaFoldDB" id="A0A2A2F813"/>
<dbReference type="InterPro" id="IPR010260">
    <property type="entry name" value="AlpA"/>
</dbReference>
<accession>A0A2A2F813</accession>
<keyword evidence="2" id="KW-1185">Reference proteome</keyword>
<dbReference type="OrthoDB" id="8455288at2"/>
<evidence type="ECO:0000313" key="1">
    <source>
        <dbReference type="EMBL" id="PAU81068.1"/>
    </source>
</evidence>
<gene>
    <name evidence="1" type="ORF">CK501_05765</name>
</gene>
<dbReference type="Pfam" id="PF05930">
    <property type="entry name" value="Phage_AlpA"/>
    <property type="match status" value="1"/>
</dbReference>
<sequence>MNSATRQTEQAFFRPADACRYLGIGRTKLHDLTETDPDFPRKIRLSPRCVGWTRGQLDQWLEKKTAEVTV</sequence>
<comment type="caution">
    <text evidence="1">The sequence shown here is derived from an EMBL/GenBank/DDBJ whole genome shotgun (WGS) entry which is preliminary data.</text>
</comment>
<evidence type="ECO:0008006" key="3">
    <source>
        <dbReference type="Google" id="ProtNLM"/>
    </source>
</evidence>
<reference evidence="1 2" key="1">
    <citation type="submission" date="2017-08" db="EMBL/GenBank/DDBJ databases">
        <title>Halovibrio sewagensis sp. nov., isolated from wastewater of high salinity.</title>
        <authorList>
            <person name="Dong X."/>
            <person name="Zhang G."/>
        </authorList>
    </citation>
    <scope>NUCLEOTIDE SEQUENCE [LARGE SCALE GENOMIC DNA]</scope>
    <source>
        <strain evidence="1 2">YL5-2</strain>
    </source>
</reference>
<dbReference type="Proteomes" id="UP000218896">
    <property type="component" value="Unassembled WGS sequence"/>
</dbReference>
<evidence type="ECO:0000313" key="2">
    <source>
        <dbReference type="Proteomes" id="UP000218896"/>
    </source>
</evidence>
<name>A0A2A2F813_9GAMM</name>
<protein>
    <recommendedName>
        <fullName evidence="3">AlpA family transcriptional regulator</fullName>
    </recommendedName>
</protein>